<dbReference type="SUPFAM" id="SSF53383">
    <property type="entry name" value="PLP-dependent transferases"/>
    <property type="match status" value="1"/>
</dbReference>
<evidence type="ECO:0000313" key="4">
    <source>
        <dbReference type="EMBL" id="KAL2815800.1"/>
    </source>
</evidence>
<reference evidence="4 5" key="1">
    <citation type="submission" date="2024-07" db="EMBL/GenBank/DDBJ databases">
        <title>Section-level genome sequencing and comparative genomics of Aspergillus sections Usti and Cavernicolus.</title>
        <authorList>
            <consortium name="Lawrence Berkeley National Laboratory"/>
            <person name="Nybo J.L."/>
            <person name="Vesth T.C."/>
            <person name="Theobald S."/>
            <person name="Frisvad J.C."/>
            <person name="Larsen T.O."/>
            <person name="Kjaerboelling I."/>
            <person name="Rothschild-Mancinelli K."/>
            <person name="Lyhne E.K."/>
            <person name="Kogle M.E."/>
            <person name="Barry K."/>
            <person name="Clum A."/>
            <person name="Na H."/>
            <person name="Ledsgaard L."/>
            <person name="Lin J."/>
            <person name="Lipzen A."/>
            <person name="Kuo A."/>
            <person name="Riley R."/>
            <person name="Mondo S."/>
            <person name="LaButti K."/>
            <person name="Haridas S."/>
            <person name="Pangalinan J."/>
            <person name="Salamov A.A."/>
            <person name="Simmons B.A."/>
            <person name="Magnuson J.K."/>
            <person name="Chen J."/>
            <person name="Drula E."/>
            <person name="Henrissat B."/>
            <person name="Wiebenga A."/>
            <person name="Lubbers R.J."/>
            <person name="Gomes A.C."/>
            <person name="Makela M.R."/>
            <person name="Stajich J."/>
            <person name="Grigoriev I.V."/>
            <person name="Mortensen U.H."/>
            <person name="De vries R.P."/>
            <person name="Baker S.E."/>
            <person name="Andersen M.R."/>
        </authorList>
    </citation>
    <scope>NUCLEOTIDE SEQUENCE [LARGE SCALE GENOMIC DNA]</scope>
    <source>
        <strain evidence="4 5">CBS 600.67</strain>
    </source>
</reference>
<dbReference type="PANTHER" id="PTHR43094:SF1">
    <property type="entry name" value="AMINOTRANSFERASE CLASS-III"/>
    <property type="match status" value="1"/>
</dbReference>
<comment type="similarity">
    <text evidence="1 3">Belongs to the class-III pyridoxal-phosphate-dependent aminotransferase family.</text>
</comment>
<protein>
    <submittedName>
        <fullName evidence="4">Pyridoxal phosphate-dependent transferase</fullName>
    </submittedName>
</protein>
<dbReference type="InterPro" id="IPR015424">
    <property type="entry name" value="PyrdxlP-dep_Trfase"/>
</dbReference>
<keyword evidence="2 3" id="KW-0663">Pyridoxal phosphate</keyword>
<dbReference type="Gene3D" id="3.90.1150.10">
    <property type="entry name" value="Aspartate Aminotransferase, domain 1"/>
    <property type="match status" value="1"/>
</dbReference>
<evidence type="ECO:0000256" key="1">
    <source>
        <dbReference type="ARBA" id="ARBA00008954"/>
    </source>
</evidence>
<keyword evidence="4" id="KW-0808">Transferase</keyword>
<accession>A0ABR4HK00</accession>
<dbReference type="GO" id="GO:0016740">
    <property type="term" value="F:transferase activity"/>
    <property type="evidence" value="ECO:0007669"/>
    <property type="project" value="UniProtKB-KW"/>
</dbReference>
<dbReference type="PANTHER" id="PTHR43094">
    <property type="entry name" value="AMINOTRANSFERASE"/>
    <property type="match status" value="1"/>
</dbReference>
<proteinExistence type="inferred from homology"/>
<dbReference type="CDD" id="cd00610">
    <property type="entry name" value="OAT_like"/>
    <property type="match status" value="1"/>
</dbReference>
<dbReference type="InterPro" id="IPR015421">
    <property type="entry name" value="PyrdxlP-dep_Trfase_major"/>
</dbReference>
<gene>
    <name evidence="4" type="ORF">BDW59DRAFT_177511</name>
</gene>
<dbReference type="NCBIfam" id="NF005685">
    <property type="entry name" value="PRK07483.1"/>
    <property type="match status" value="1"/>
</dbReference>
<dbReference type="InterPro" id="IPR005814">
    <property type="entry name" value="Aminotrans_3"/>
</dbReference>
<organism evidence="4 5">
    <name type="scientific">Aspergillus cavernicola</name>
    <dbReference type="NCBI Taxonomy" id="176166"/>
    <lineage>
        <taxon>Eukaryota</taxon>
        <taxon>Fungi</taxon>
        <taxon>Dikarya</taxon>
        <taxon>Ascomycota</taxon>
        <taxon>Pezizomycotina</taxon>
        <taxon>Eurotiomycetes</taxon>
        <taxon>Eurotiomycetidae</taxon>
        <taxon>Eurotiales</taxon>
        <taxon>Aspergillaceae</taxon>
        <taxon>Aspergillus</taxon>
        <taxon>Aspergillus subgen. Nidulantes</taxon>
    </lineage>
</organism>
<dbReference type="Gene3D" id="3.40.640.10">
    <property type="entry name" value="Type I PLP-dependent aspartate aminotransferase-like (Major domain)"/>
    <property type="match status" value="1"/>
</dbReference>
<evidence type="ECO:0000256" key="3">
    <source>
        <dbReference type="RuleBase" id="RU003560"/>
    </source>
</evidence>
<evidence type="ECO:0000256" key="2">
    <source>
        <dbReference type="ARBA" id="ARBA00022898"/>
    </source>
</evidence>
<dbReference type="Proteomes" id="UP001610335">
    <property type="component" value="Unassembled WGS sequence"/>
</dbReference>
<dbReference type="InterPro" id="IPR015422">
    <property type="entry name" value="PyrdxlP-dep_Trfase_small"/>
</dbReference>
<evidence type="ECO:0000313" key="5">
    <source>
        <dbReference type="Proteomes" id="UP001610335"/>
    </source>
</evidence>
<dbReference type="Pfam" id="PF00202">
    <property type="entry name" value="Aminotran_3"/>
    <property type="match status" value="1"/>
</dbReference>
<name>A0ABR4HK00_9EURO</name>
<sequence length="461" mass="50475">MGSIGSDAYLYQIVAKGHSPPIVKSAEGIYFTLENGQKVLDATGGAAVSAIGHGNKAVKDAIIRQLEAVTYAHNGFFQNTPALELADWLVKSTGGQLSRACILNSGTGSEAVEAALKLAYQYFAELSPQSPRLNFISRRGSWHGCTIGALSVGDIKFKKTLFAPLLLKNVSQVSPCHPWRDMKKGETTEDYVNRLKQELEDEFQRLGPETVCGFIIEPMVGTALGCVTALPGYLRAMKEVCDRHGALLIFDEIMCGLGRTGIQHEWQHEGVVPDIQTVGKVLGGGYAPVSALLIHDRVINGLKRGSGMFLHTQTYQAQPITCAAALATQRYIEENNLIENVRCMGEYLGEQLQLHLGEHPLVGDVRGRGLFWGVEMLKDKATKAPFNSELNIAKRIRLRGLEKDYNICIFTATGAADGWTGDQLLLAPPFIVQKQDVDEIIRRVVKVMDSVWKDIEPAVRG</sequence>
<comment type="caution">
    <text evidence="4">The sequence shown here is derived from an EMBL/GenBank/DDBJ whole genome shotgun (WGS) entry which is preliminary data.</text>
</comment>
<keyword evidence="5" id="KW-1185">Reference proteome</keyword>
<dbReference type="EMBL" id="JBFXLS010000108">
    <property type="protein sequence ID" value="KAL2815800.1"/>
    <property type="molecule type" value="Genomic_DNA"/>
</dbReference>